<protein>
    <submittedName>
        <fullName evidence="8">tRNA dimethylallyltransferase</fullName>
    </submittedName>
</protein>
<dbReference type="AlphaFoldDB" id="A0A0M3HPV7"/>
<dbReference type="Gene3D" id="3.30.160.60">
    <property type="entry name" value="Classic Zinc Finger"/>
    <property type="match status" value="1"/>
</dbReference>
<evidence type="ECO:0000256" key="2">
    <source>
        <dbReference type="ARBA" id="ARBA00022679"/>
    </source>
</evidence>
<proteinExistence type="inferred from homology"/>
<reference evidence="8" key="1">
    <citation type="submission" date="2017-02" db="UniProtKB">
        <authorList>
            <consortium name="WormBaseParasite"/>
        </authorList>
    </citation>
    <scope>IDENTIFICATION</scope>
</reference>
<comment type="similarity">
    <text evidence="1 5">Belongs to the IPP transferase family.</text>
</comment>
<dbReference type="Gene3D" id="1.10.20.140">
    <property type="match status" value="1"/>
</dbReference>
<evidence type="ECO:0000256" key="6">
    <source>
        <dbReference type="SAM" id="MobiDB-lite"/>
    </source>
</evidence>
<dbReference type="GO" id="GO:0052381">
    <property type="term" value="F:tRNA dimethylallyltransferase activity"/>
    <property type="evidence" value="ECO:0007669"/>
    <property type="project" value="InterPro"/>
</dbReference>
<keyword evidence="7" id="KW-1185">Reference proteome</keyword>
<organism evidence="7 8">
    <name type="scientific">Ascaris lumbricoides</name>
    <name type="common">Giant roundworm</name>
    <dbReference type="NCBI Taxonomy" id="6252"/>
    <lineage>
        <taxon>Eukaryota</taxon>
        <taxon>Metazoa</taxon>
        <taxon>Ecdysozoa</taxon>
        <taxon>Nematoda</taxon>
        <taxon>Chromadorea</taxon>
        <taxon>Rhabditida</taxon>
        <taxon>Spirurina</taxon>
        <taxon>Ascaridomorpha</taxon>
        <taxon>Ascaridoidea</taxon>
        <taxon>Ascarididae</taxon>
        <taxon>Ascaris</taxon>
    </lineage>
</organism>
<evidence type="ECO:0000256" key="1">
    <source>
        <dbReference type="ARBA" id="ARBA00005842"/>
    </source>
</evidence>
<keyword evidence="4 5" id="KW-0067">ATP-binding</keyword>
<name>A0A0M3HPV7_ASCLU</name>
<evidence type="ECO:0000256" key="4">
    <source>
        <dbReference type="ARBA" id="ARBA00022840"/>
    </source>
</evidence>
<dbReference type="InterPro" id="IPR018022">
    <property type="entry name" value="IPT"/>
</dbReference>
<feature type="region of interest" description="Disordered" evidence="6">
    <location>
        <begin position="449"/>
        <end position="479"/>
    </location>
</feature>
<dbReference type="InterPro" id="IPR036236">
    <property type="entry name" value="Znf_C2H2_sf"/>
</dbReference>
<evidence type="ECO:0000313" key="7">
    <source>
        <dbReference type="Proteomes" id="UP000036681"/>
    </source>
</evidence>
<dbReference type="InterPro" id="IPR027417">
    <property type="entry name" value="P-loop_NTPase"/>
</dbReference>
<dbReference type="GO" id="GO:0005524">
    <property type="term" value="F:ATP binding"/>
    <property type="evidence" value="ECO:0007669"/>
    <property type="project" value="UniProtKB-KW"/>
</dbReference>
<dbReference type="Pfam" id="PF01715">
    <property type="entry name" value="IPPT"/>
    <property type="match status" value="1"/>
</dbReference>
<dbReference type="PANTHER" id="PTHR11088">
    <property type="entry name" value="TRNA DIMETHYLALLYLTRANSFERASE"/>
    <property type="match status" value="1"/>
</dbReference>
<evidence type="ECO:0000313" key="8">
    <source>
        <dbReference type="WBParaSite" id="ALUE_0000400601-mRNA-1"/>
    </source>
</evidence>
<dbReference type="WBParaSite" id="ALUE_0000400601-mRNA-1">
    <property type="protein sequence ID" value="ALUE_0000400601-mRNA-1"/>
    <property type="gene ID" value="ALUE_0000400601"/>
</dbReference>
<evidence type="ECO:0000256" key="5">
    <source>
        <dbReference type="RuleBase" id="RU003785"/>
    </source>
</evidence>
<sequence>MSEQVARILRRCPEHTNRRSIPPAPIAVIRILLSALPALAGVGIRSTIGSDRWCSMRINPFVVVLGCTGTGKSDLGIAIAKRFNGEVISADSMQIYKGLEIATNKVTPAEMDGIPHHLISFLDPRTSSYNVHQFRCDAINLMQRMWERGKLPVIVGGTSYYVESVLYDDNLIATNTTQSEREHLSNLSNDELYELLKTVDPKSASQVHKNNRYRVQRAVEIYEATGLRKSEHLANQRATCRSEMGGRLRFPNAIVFFLDAPKQILDERLDRRVSRMVERGLRAEIEQFFDEYKHCLGAYGVAQSIAVKEFLPYLQLDNERRMTAEGGKLFEQGCEALKVHTRQYSRRQRNWVRQRLIRRTETREVPPIIQLDTSDDFFERVVPFGIEKVAEFLSGRNSSDDDNRMSPMGISTDISSIAVGYEEKANMIYHCGTCDIDVHGTDNWERHLRGKRHRRMAKSAKRRALRPEETERQQVKDGP</sequence>
<evidence type="ECO:0000256" key="3">
    <source>
        <dbReference type="ARBA" id="ARBA00022741"/>
    </source>
</evidence>
<dbReference type="HAMAP" id="MF_00185">
    <property type="entry name" value="IPP_trans"/>
    <property type="match status" value="1"/>
</dbReference>
<dbReference type="Gene3D" id="3.40.50.300">
    <property type="entry name" value="P-loop containing nucleotide triphosphate hydrolases"/>
    <property type="match status" value="1"/>
</dbReference>
<dbReference type="NCBIfam" id="TIGR00174">
    <property type="entry name" value="miaA"/>
    <property type="match status" value="1"/>
</dbReference>
<keyword evidence="3 5" id="KW-0547">Nucleotide-binding</keyword>
<dbReference type="SUPFAM" id="SSF52540">
    <property type="entry name" value="P-loop containing nucleoside triphosphate hydrolases"/>
    <property type="match status" value="2"/>
</dbReference>
<dbReference type="GO" id="GO:0006400">
    <property type="term" value="P:tRNA modification"/>
    <property type="evidence" value="ECO:0007669"/>
    <property type="project" value="TreeGrafter"/>
</dbReference>
<accession>A0A0M3HPV7</accession>
<feature type="compositionally biased region" description="Basic residues" evidence="6">
    <location>
        <begin position="449"/>
        <end position="464"/>
    </location>
</feature>
<feature type="compositionally biased region" description="Basic and acidic residues" evidence="6">
    <location>
        <begin position="465"/>
        <end position="479"/>
    </location>
</feature>
<dbReference type="PANTHER" id="PTHR11088:SF89">
    <property type="entry name" value="TRNA DIMETHYLALLYLTRANSFERASE"/>
    <property type="match status" value="1"/>
</dbReference>
<keyword evidence="2 5" id="KW-0808">Transferase</keyword>
<dbReference type="InterPro" id="IPR039657">
    <property type="entry name" value="Dimethylallyltransferase"/>
</dbReference>
<dbReference type="GO" id="GO:0005739">
    <property type="term" value="C:mitochondrion"/>
    <property type="evidence" value="ECO:0007669"/>
    <property type="project" value="TreeGrafter"/>
</dbReference>
<dbReference type="SUPFAM" id="SSF57667">
    <property type="entry name" value="beta-beta-alpha zinc fingers"/>
    <property type="match status" value="1"/>
</dbReference>
<dbReference type="Proteomes" id="UP000036681">
    <property type="component" value="Unplaced"/>
</dbReference>